<protein>
    <submittedName>
        <fullName evidence="1">Uncharacterized protein</fullName>
    </submittedName>
</protein>
<organism evidence="1">
    <name type="scientific">Salmonella enterica subsp. enterica serovar 43:a:1,7</name>
    <dbReference type="NCBI Taxonomy" id="2500155"/>
    <lineage>
        <taxon>Bacteria</taxon>
        <taxon>Pseudomonadati</taxon>
        <taxon>Pseudomonadota</taxon>
        <taxon>Gammaproteobacteria</taxon>
        <taxon>Enterobacterales</taxon>
        <taxon>Enterobacteriaceae</taxon>
        <taxon>Salmonella</taxon>
    </lineage>
</organism>
<name>A0A3Q9LHB5_SALET</name>
<sequence length="100" mass="11137">MTQTVIQTRHTNGCSIPNILKRGNRYFLHFRLPSGGFFLISLGCDSASRARFISSRLTMFISLVKSSKMESAQPNGFHILPRIAGSILMVKGSKHSLRRG</sequence>
<gene>
    <name evidence="2" type="ORF">ELZ85_02965</name>
    <name evidence="1" type="ORF">ELZ87_02940</name>
</gene>
<evidence type="ECO:0000313" key="2">
    <source>
        <dbReference type="EMBL" id="AZT18892.1"/>
    </source>
</evidence>
<dbReference type="EMBL" id="CP034712">
    <property type="protein sequence ID" value="AZT18892.1"/>
    <property type="molecule type" value="Genomic_DNA"/>
</dbReference>
<accession>A0A3Q9LHB5</accession>
<evidence type="ECO:0000313" key="1">
    <source>
        <dbReference type="EMBL" id="AZT06470.1"/>
    </source>
</evidence>
<dbReference type="EMBL" id="CP034711">
    <property type="protein sequence ID" value="AZT06470.1"/>
    <property type="molecule type" value="Genomic_DNA"/>
</dbReference>
<proteinExistence type="predicted"/>
<reference evidence="1" key="1">
    <citation type="submission" date="2018-12" db="EMBL/GenBank/DDBJ databases">
        <title>Complete genome sequences of twenty non-typhoidal Salmonella isolates from Rwanda.</title>
        <authorList>
            <person name="Byukusenge M."/>
            <person name="Li L."/>
            <person name="Subhashinie K."/>
            <person name="Nzayirambaho M."/>
            <person name="Kuchipudi S.V."/>
            <person name="Jayarao B.M."/>
        </authorList>
    </citation>
    <scope>NUCLEOTIDE SEQUENCE</scope>
    <source>
        <strain evidence="2">RSE18</strain>
        <strain evidence="1">RSE20</strain>
    </source>
</reference>
<dbReference type="AlphaFoldDB" id="A0A3Q9LHB5"/>